<dbReference type="AlphaFoldDB" id="A0A3Q3MF44"/>
<name>A0A3Q3MF44_9LABR</name>
<evidence type="ECO:0000313" key="1">
    <source>
        <dbReference type="Ensembl" id="ENSLBEP00000018910.1"/>
    </source>
</evidence>
<evidence type="ECO:0000313" key="2">
    <source>
        <dbReference type="Proteomes" id="UP000261660"/>
    </source>
</evidence>
<dbReference type="Ensembl" id="ENSLBET00000019940.1">
    <property type="protein sequence ID" value="ENSLBEP00000018910.1"/>
    <property type="gene ID" value="ENSLBEG00000014545.1"/>
</dbReference>
<reference evidence="1" key="2">
    <citation type="submission" date="2025-09" db="UniProtKB">
        <authorList>
            <consortium name="Ensembl"/>
        </authorList>
    </citation>
    <scope>IDENTIFICATION</scope>
</reference>
<sequence>MLGFLTARQAGVDDPLRLRHKELCLCHTMYLYIRMCVGCV</sequence>
<keyword evidence="2" id="KW-1185">Reference proteome</keyword>
<protein>
    <submittedName>
        <fullName evidence="1">Uncharacterized protein</fullName>
    </submittedName>
</protein>
<dbReference type="InParanoid" id="A0A3Q3MF44"/>
<dbReference type="Proteomes" id="UP000261660">
    <property type="component" value="Unplaced"/>
</dbReference>
<reference evidence="1" key="1">
    <citation type="submission" date="2025-08" db="UniProtKB">
        <authorList>
            <consortium name="Ensembl"/>
        </authorList>
    </citation>
    <scope>IDENTIFICATION</scope>
</reference>
<organism evidence="1 2">
    <name type="scientific">Labrus bergylta</name>
    <name type="common">ballan wrasse</name>
    <dbReference type="NCBI Taxonomy" id="56723"/>
    <lineage>
        <taxon>Eukaryota</taxon>
        <taxon>Metazoa</taxon>
        <taxon>Chordata</taxon>
        <taxon>Craniata</taxon>
        <taxon>Vertebrata</taxon>
        <taxon>Euteleostomi</taxon>
        <taxon>Actinopterygii</taxon>
        <taxon>Neopterygii</taxon>
        <taxon>Teleostei</taxon>
        <taxon>Neoteleostei</taxon>
        <taxon>Acanthomorphata</taxon>
        <taxon>Eupercaria</taxon>
        <taxon>Labriformes</taxon>
        <taxon>Labridae</taxon>
        <taxon>Labrus</taxon>
    </lineage>
</organism>
<accession>A0A3Q3MF44</accession>
<proteinExistence type="predicted"/>